<name>A0A0F2T354_STRR3</name>
<comment type="caution">
    <text evidence="2">The sequence shown here is derived from an EMBL/GenBank/DDBJ whole genome shotgun (WGS) entry which is preliminary data.</text>
</comment>
<dbReference type="EMBL" id="JZKH01000370">
    <property type="protein sequence ID" value="KJS57669.1"/>
    <property type="molecule type" value="Genomic_DNA"/>
</dbReference>
<protein>
    <submittedName>
        <fullName evidence="2">Peptidase M23</fullName>
    </submittedName>
</protein>
<proteinExistence type="predicted"/>
<dbReference type="SUPFAM" id="SSF89372">
    <property type="entry name" value="Fucose-specific lectin"/>
    <property type="match status" value="1"/>
</dbReference>
<dbReference type="Gene3D" id="2.120.10.70">
    <property type="entry name" value="Fucose-specific lectin"/>
    <property type="match status" value="1"/>
</dbReference>
<dbReference type="InterPro" id="IPR058502">
    <property type="entry name" value="PLL-like_beta-prop"/>
</dbReference>
<evidence type="ECO:0000259" key="1">
    <source>
        <dbReference type="Pfam" id="PF26607"/>
    </source>
</evidence>
<organism evidence="2 3">
    <name type="scientific">Streptomyces rubellomurinus (strain ATCC 31215)</name>
    <dbReference type="NCBI Taxonomy" id="359131"/>
    <lineage>
        <taxon>Bacteria</taxon>
        <taxon>Bacillati</taxon>
        <taxon>Actinomycetota</taxon>
        <taxon>Actinomycetes</taxon>
        <taxon>Kitasatosporales</taxon>
        <taxon>Streptomycetaceae</taxon>
        <taxon>Streptomyces</taxon>
    </lineage>
</organism>
<dbReference type="Pfam" id="PF26607">
    <property type="entry name" value="DUF8189"/>
    <property type="match status" value="1"/>
</dbReference>
<feature type="non-terminal residue" evidence="2">
    <location>
        <position position="94"/>
    </location>
</feature>
<accession>A0A0F2T354</accession>
<dbReference type="Proteomes" id="UP000033699">
    <property type="component" value="Unassembled WGS sequence"/>
</dbReference>
<reference evidence="2 3" key="1">
    <citation type="submission" date="2015-02" db="EMBL/GenBank/DDBJ databases">
        <authorList>
            <person name="Ju K.-S."/>
            <person name="Doroghazi J.R."/>
            <person name="Metcalf W."/>
        </authorList>
    </citation>
    <scope>NUCLEOTIDE SEQUENCE [LARGE SCALE GENOMIC DNA]</scope>
    <source>
        <strain evidence="2 3">ATCC 31215</strain>
    </source>
</reference>
<evidence type="ECO:0000313" key="3">
    <source>
        <dbReference type="Proteomes" id="UP000033699"/>
    </source>
</evidence>
<keyword evidence="3" id="KW-1185">Reference proteome</keyword>
<evidence type="ECO:0000313" key="2">
    <source>
        <dbReference type="EMBL" id="KJS57669.1"/>
    </source>
</evidence>
<sequence>RSADGRLEVFAAGANGVSHAWQTAVNGAWSDWENLGGPAGAELAIGADADGRLEMFAINGTILQHRYQLQPSGTWSAWDTFGGGGHTIAVGANQ</sequence>
<feature type="domain" description="PLL-like beta propeller" evidence="1">
    <location>
        <begin position="3"/>
        <end position="83"/>
    </location>
</feature>
<dbReference type="AlphaFoldDB" id="A0A0F2T354"/>
<feature type="non-terminal residue" evidence="2">
    <location>
        <position position="1"/>
    </location>
</feature>
<gene>
    <name evidence="2" type="ORF">VM95_38230</name>
</gene>